<evidence type="ECO:0000313" key="4">
    <source>
        <dbReference type="Proteomes" id="UP000231693"/>
    </source>
</evidence>
<feature type="region of interest" description="Disordered" evidence="1">
    <location>
        <begin position="177"/>
        <end position="199"/>
    </location>
</feature>
<proteinExistence type="predicted"/>
<feature type="chain" id="PRO_5038775928" description="Lipoprotein" evidence="2">
    <location>
        <begin position="25"/>
        <end position="199"/>
    </location>
</feature>
<name>A0A2M9D1F7_9CELL</name>
<dbReference type="EMBL" id="PGFE01000001">
    <property type="protein sequence ID" value="PJJ77915.1"/>
    <property type="molecule type" value="Genomic_DNA"/>
</dbReference>
<comment type="caution">
    <text evidence="3">The sequence shown here is derived from an EMBL/GenBank/DDBJ whole genome shotgun (WGS) entry which is preliminary data.</text>
</comment>
<feature type="signal peptide" evidence="2">
    <location>
        <begin position="1"/>
        <end position="24"/>
    </location>
</feature>
<sequence length="199" mass="20965">MRRTTTRARATAAGALALTAAVLAGCSFGDPGIDPDDVDAARVAALADDPFVAGWKVVPAKANHFRSVNVAAYRAHVTTTEDRTQDAWASSVEFVADLRAAGWEVRHVACYLSDDTTSLYLATEITATTVDDGVTAIMQARVNDRRTTATAAVPFHTEDTDPWGLTAPEGEFCIDQDVPPTTSSPSAGAPVDLTTVDPT</sequence>
<keyword evidence="2" id="KW-0732">Signal</keyword>
<gene>
    <name evidence="3" type="ORF">CLV28_1141</name>
</gene>
<evidence type="ECO:0000256" key="1">
    <source>
        <dbReference type="SAM" id="MobiDB-lite"/>
    </source>
</evidence>
<dbReference type="PROSITE" id="PS51257">
    <property type="entry name" value="PROKAR_LIPOPROTEIN"/>
    <property type="match status" value="1"/>
</dbReference>
<evidence type="ECO:0000313" key="3">
    <source>
        <dbReference type="EMBL" id="PJJ77915.1"/>
    </source>
</evidence>
<keyword evidence="4" id="KW-1185">Reference proteome</keyword>
<protein>
    <recommendedName>
        <fullName evidence="5">Lipoprotein</fullName>
    </recommendedName>
</protein>
<dbReference type="Proteomes" id="UP000231693">
    <property type="component" value="Unassembled WGS sequence"/>
</dbReference>
<reference evidence="3 4" key="1">
    <citation type="submission" date="2017-11" db="EMBL/GenBank/DDBJ databases">
        <title>Genomic Encyclopedia of Archaeal and Bacterial Type Strains, Phase II (KMG-II): From Individual Species to Whole Genera.</title>
        <authorList>
            <person name="Goeker M."/>
        </authorList>
    </citation>
    <scope>NUCLEOTIDE SEQUENCE [LARGE SCALE GENOMIC DNA]</scope>
    <source>
        <strain evidence="3 4">DSM 25478</strain>
    </source>
</reference>
<organism evidence="3 4">
    <name type="scientific">Sediminihabitans luteus</name>
    <dbReference type="NCBI Taxonomy" id="1138585"/>
    <lineage>
        <taxon>Bacteria</taxon>
        <taxon>Bacillati</taxon>
        <taxon>Actinomycetota</taxon>
        <taxon>Actinomycetes</taxon>
        <taxon>Micrococcales</taxon>
        <taxon>Cellulomonadaceae</taxon>
        <taxon>Sediminihabitans</taxon>
    </lineage>
</organism>
<evidence type="ECO:0008006" key="5">
    <source>
        <dbReference type="Google" id="ProtNLM"/>
    </source>
</evidence>
<dbReference type="AlphaFoldDB" id="A0A2M9D1F7"/>
<evidence type="ECO:0000256" key="2">
    <source>
        <dbReference type="SAM" id="SignalP"/>
    </source>
</evidence>
<accession>A0A2M9D1F7</accession>